<protein>
    <recommendedName>
        <fullName evidence="4">Secreted protein</fullName>
    </recommendedName>
</protein>
<organism evidence="2 3">
    <name type="scientific">Elysia marginata</name>
    <dbReference type="NCBI Taxonomy" id="1093978"/>
    <lineage>
        <taxon>Eukaryota</taxon>
        <taxon>Metazoa</taxon>
        <taxon>Spiralia</taxon>
        <taxon>Lophotrochozoa</taxon>
        <taxon>Mollusca</taxon>
        <taxon>Gastropoda</taxon>
        <taxon>Heterobranchia</taxon>
        <taxon>Euthyneura</taxon>
        <taxon>Panpulmonata</taxon>
        <taxon>Sacoglossa</taxon>
        <taxon>Placobranchoidea</taxon>
        <taxon>Plakobranchidae</taxon>
        <taxon>Elysia</taxon>
    </lineage>
</organism>
<evidence type="ECO:0000313" key="2">
    <source>
        <dbReference type="EMBL" id="GFR76830.1"/>
    </source>
</evidence>
<keyword evidence="3" id="KW-1185">Reference proteome</keyword>
<keyword evidence="1" id="KW-0472">Membrane</keyword>
<feature type="transmembrane region" description="Helical" evidence="1">
    <location>
        <begin position="12"/>
        <end position="41"/>
    </location>
</feature>
<reference evidence="2 3" key="1">
    <citation type="journal article" date="2021" name="Elife">
        <title>Chloroplast acquisition without the gene transfer in kleptoplastic sea slugs, Plakobranchus ocellatus.</title>
        <authorList>
            <person name="Maeda T."/>
            <person name="Takahashi S."/>
            <person name="Yoshida T."/>
            <person name="Shimamura S."/>
            <person name="Takaki Y."/>
            <person name="Nagai Y."/>
            <person name="Toyoda A."/>
            <person name="Suzuki Y."/>
            <person name="Arimoto A."/>
            <person name="Ishii H."/>
            <person name="Satoh N."/>
            <person name="Nishiyama T."/>
            <person name="Hasebe M."/>
            <person name="Maruyama T."/>
            <person name="Minagawa J."/>
            <person name="Obokata J."/>
            <person name="Shigenobu S."/>
        </authorList>
    </citation>
    <scope>NUCLEOTIDE SEQUENCE [LARGE SCALE GENOMIC DNA]</scope>
</reference>
<dbReference type="EMBL" id="BMAT01004601">
    <property type="protein sequence ID" value="GFR76830.1"/>
    <property type="molecule type" value="Genomic_DNA"/>
</dbReference>
<accession>A0AAV4FVQ3</accession>
<keyword evidence="1" id="KW-1133">Transmembrane helix</keyword>
<dbReference type="AlphaFoldDB" id="A0AAV4FVQ3"/>
<evidence type="ECO:0000313" key="3">
    <source>
        <dbReference type="Proteomes" id="UP000762676"/>
    </source>
</evidence>
<gene>
    <name evidence="2" type="ORF">ElyMa_002223300</name>
</gene>
<comment type="caution">
    <text evidence="2">The sequence shown here is derived from an EMBL/GenBank/DDBJ whole genome shotgun (WGS) entry which is preliminary data.</text>
</comment>
<sequence length="95" mass="10491">MWILLVFNNKIATVVLVTVVEVVVVVVVVAAAAAAAAVVVFAPSTKVYLNLDGILTEPMPLPEKWHLCIWCFEDVAKRFITIMTFLPSKINMYAI</sequence>
<evidence type="ECO:0000256" key="1">
    <source>
        <dbReference type="SAM" id="Phobius"/>
    </source>
</evidence>
<keyword evidence="1" id="KW-0812">Transmembrane</keyword>
<proteinExistence type="predicted"/>
<evidence type="ECO:0008006" key="4">
    <source>
        <dbReference type="Google" id="ProtNLM"/>
    </source>
</evidence>
<dbReference type="Proteomes" id="UP000762676">
    <property type="component" value="Unassembled WGS sequence"/>
</dbReference>
<name>A0AAV4FVQ3_9GAST</name>